<protein>
    <submittedName>
        <fullName evidence="5">AraC family transcriptional regulator</fullName>
    </submittedName>
</protein>
<dbReference type="Proteomes" id="UP000032487">
    <property type="component" value="Unassembled WGS sequence"/>
</dbReference>
<dbReference type="PANTHER" id="PTHR43130">
    <property type="entry name" value="ARAC-FAMILY TRANSCRIPTIONAL REGULATOR"/>
    <property type="match status" value="1"/>
</dbReference>
<evidence type="ECO:0000256" key="1">
    <source>
        <dbReference type="ARBA" id="ARBA00023015"/>
    </source>
</evidence>
<sequence length="359" mass="39680">MTRSDNAESLPPLTVALLATPDTTASTLFGLYDLLLGTRRDWQQLMNQDDVESPFAPLIISRDGLPLRVYNDVPVHPHASLDNAPPPDVVIISNLAISPWEPLDDRYDREARWMCERYEAGATLAAACSGAILLARTGLLTGCEGTSHWGYCECLRREYPDVHWQPDKALVNAGIGQRLVMSGSGSSWHALGLFLIARFVGAREAMEVARMNLFDWDATSPLAYAAMMRSGQLSDPVIARCQEWAAQHYEADAPVAAMVRISGLPERTFQRRFAQATGLSPLDYVHTLRLEEAKQLLESGDLPVEAIAWEVGYQDAGFFGRLFRRKVGLTPAQYRRRFGVLARRLAGVATLQDTALGAH</sequence>
<comment type="caution">
    <text evidence="5">The sequence shown here is derived from an EMBL/GenBank/DDBJ whole genome shotgun (WGS) entry which is preliminary data.</text>
</comment>
<keyword evidence="2" id="KW-0238">DNA-binding</keyword>
<accession>A0A0D9AYZ5</accession>
<dbReference type="Gene3D" id="1.10.10.60">
    <property type="entry name" value="Homeodomain-like"/>
    <property type="match status" value="1"/>
</dbReference>
<dbReference type="EMBL" id="JYHV01000006">
    <property type="protein sequence ID" value="KJH84581.1"/>
    <property type="molecule type" value="Genomic_DNA"/>
</dbReference>
<dbReference type="InterPro" id="IPR052158">
    <property type="entry name" value="INH-QAR"/>
</dbReference>
<keyword evidence="3" id="KW-0804">Transcription</keyword>
<evidence type="ECO:0000313" key="6">
    <source>
        <dbReference type="Proteomes" id="UP000032487"/>
    </source>
</evidence>
<proteinExistence type="predicted"/>
<organism evidence="5 6">
    <name type="scientific">Stutzerimonas stutzeri</name>
    <name type="common">Pseudomonas stutzeri</name>
    <dbReference type="NCBI Taxonomy" id="316"/>
    <lineage>
        <taxon>Bacteria</taxon>
        <taxon>Pseudomonadati</taxon>
        <taxon>Pseudomonadota</taxon>
        <taxon>Gammaproteobacteria</taxon>
        <taxon>Pseudomonadales</taxon>
        <taxon>Pseudomonadaceae</taxon>
        <taxon>Stutzerimonas</taxon>
    </lineage>
</organism>
<dbReference type="GO" id="GO:0043565">
    <property type="term" value="F:sequence-specific DNA binding"/>
    <property type="evidence" value="ECO:0007669"/>
    <property type="project" value="InterPro"/>
</dbReference>
<dbReference type="PANTHER" id="PTHR43130:SF3">
    <property type="entry name" value="HTH-TYPE TRANSCRIPTIONAL REGULATOR RV1931C"/>
    <property type="match status" value="1"/>
</dbReference>
<dbReference type="PATRIC" id="fig|316.101.peg.19"/>
<dbReference type="InterPro" id="IPR020449">
    <property type="entry name" value="Tscrpt_reg_AraC-type_HTH"/>
</dbReference>
<dbReference type="PRINTS" id="PR00032">
    <property type="entry name" value="HTHARAC"/>
</dbReference>
<dbReference type="SMART" id="SM00342">
    <property type="entry name" value="HTH_ARAC"/>
    <property type="match status" value="1"/>
</dbReference>
<name>A0A0D9AYZ5_STUST</name>
<reference evidence="5 6" key="1">
    <citation type="submission" date="2015-02" db="EMBL/GenBank/DDBJ databases">
        <title>Draft genome sequence of Pseudomonas stutzeri NT0128 isolated from wheat (Triticum turgidum) rhizosphere.</title>
        <authorList>
            <person name="Tovi N."/>
            <person name="Frenk S."/>
            <person name="Hadar Y."/>
            <person name="Minz D."/>
        </authorList>
    </citation>
    <scope>NUCLEOTIDE SEQUENCE [LARGE SCALE GENOMIC DNA]</scope>
    <source>
        <strain evidence="5 6">NT0128</strain>
    </source>
</reference>
<dbReference type="SUPFAM" id="SSF46689">
    <property type="entry name" value="Homeodomain-like"/>
    <property type="match status" value="2"/>
</dbReference>
<dbReference type="AlphaFoldDB" id="A0A0D9AYZ5"/>
<dbReference type="GO" id="GO:0003700">
    <property type="term" value="F:DNA-binding transcription factor activity"/>
    <property type="evidence" value="ECO:0007669"/>
    <property type="project" value="InterPro"/>
</dbReference>
<dbReference type="OrthoDB" id="9803764at2"/>
<dbReference type="InterPro" id="IPR018062">
    <property type="entry name" value="HTH_AraC-typ_CS"/>
</dbReference>
<dbReference type="RefSeq" id="WP_045160370.1">
    <property type="nucleotide sequence ID" value="NZ_JYHV01000006.1"/>
</dbReference>
<evidence type="ECO:0000259" key="4">
    <source>
        <dbReference type="PROSITE" id="PS01124"/>
    </source>
</evidence>
<dbReference type="GO" id="GO:0009893">
    <property type="term" value="P:positive regulation of metabolic process"/>
    <property type="evidence" value="ECO:0007669"/>
    <property type="project" value="UniProtKB-ARBA"/>
</dbReference>
<keyword evidence="1" id="KW-0805">Transcription regulation</keyword>
<dbReference type="PROSITE" id="PS00041">
    <property type="entry name" value="HTH_ARAC_FAMILY_1"/>
    <property type="match status" value="1"/>
</dbReference>
<dbReference type="PROSITE" id="PS01124">
    <property type="entry name" value="HTH_ARAC_FAMILY_2"/>
    <property type="match status" value="1"/>
</dbReference>
<evidence type="ECO:0000256" key="2">
    <source>
        <dbReference type="ARBA" id="ARBA00023125"/>
    </source>
</evidence>
<dbReference type="SUPFAM" id="SSF52317">
    <property type="entry name" value="Class I glutamine amidotransferase-like"/>
    <property type="match status" value="1"/>
</dbReference>
<gene>
    <name evidence="5" type="ORF">UF78_01960</name>
</gene>
<feature type="domain" description="HTH araC/xylS-type" evidence="4">
    <location>
        <begin position="239"/>
        <end position="337"/>
    </location>
</feature>
<dbReference type="InterPro" id="IPR018060">
    <property type="entry name" value="HTH_AraC"/>
</dbReference>
<dbReference type="Gene3D" id="3.40.50.880">
    <property type="match status" value="1"/>
</dbReference>
<evidence type="ECO:0000256" key="3">
    <source>
        <dbReference type="ARBA" id="ARBA00023163"/>
    </source>
</evidence>
<dbReference type="Pfam" id="PF12833">
    <property type="entry name" value="HTH_18"/>
    <property type="match status" value="1"/>
</dbReference>
<dbReference type="InterPro" id="IPR009057">
    <property type="entry name" value="Homeodomain-like_sf"/>
</dbReference>
<dbReference type="InterPro" id="IPR029062">
    <property type="entry name" value="Class_I_gatase-like"/>
</dbReference>
<evidence type="ECO:0000313" key="5">
    <source>
        <dbReference type="EMBL" id="KJH84581.1"/>
    </source>
</evidence>